<dbReference type="Pfam" id="PF01471">
    <property type="entry name" value="PG_binding_1"/>
    <property type="match status" value="2"/>
</dbReference>
<feature type="active site" description="Nucleophile" evidence="1">
    <location>
        <position position="362"/>
    </location>
</feature>
<sequence>MSTDVFFPEVCVVRVHWKYAAASVAVALIAALSGCAPDPEAVPAEPVVETSVAVASTPPATSTPTPSPTPSAAESVTATPDATETPTPTPTSAALLKEGDDSDEVRELQHRLLQLQWYEGDITSTFDEKTRLAVEGFQTKRGFNATGEVDQETWDKLVDMTRQPTDDEMHNILRAGPALFRKGDSGDEVKDIQARLKQIAWFSGDITGNYGDVTVEAVKGFQKKRGIPVTGEVDQRTLDRLVAMTRTPTTDELNNVVPTASSTSMTLDDRCLSGRVICISKAQRKLAWVVDGKISMVVDVRFGSELTPTRNGVFSVNWKSRDHVSSLYHTSMPYALFFSGGQAVHYSSDFAARGYNGASHGCVNVRDKAAVAKLFDLAQVGDKVVVYTG</sequence>
<dbReference type="PANTHER" id="PTHR30582">
    <property type="entry name" value="L,D-TRANSPEPTIDASE"/>
    <property type="match status" value="1"/>
</dbReference>
<feature type="domain" description="L,D-TPase catalytic" evidence="3">
    <location>
        <begin position="275"/>
        <end position="387"/>
    </location>
</feature>
<dbReference type="InterPro" id="IPR002477">
    <property type="entry name" value="Peptidoglycan-bd-like"/>
</dbReference>
<evidence type="ECO:0000259" key="3">
    <source>
        <dbReference type="PROSITE" id="PS52029"/>
    </source>
</evidence>
<dbReference type="InterPro" id="IPR005490">
    <property type="entry name" value="LD_TPept_cat_dom"/>
</dbReference>
<feature type="region of interest" description="Disordered" evidence="2">
    <location>
        <begin position="53"/>
        <end position="103"/>
    </location>
</feature>
<proteinExistence type="predicted"/>
<dbReference type="PANTHER" id="PTHR30582:SF33">
    <property type="entry name" value="EXPORTED PROTEIN"/>
    <property type="match status" value="1"/>
</dbReference>
<dbReference type="RefSeq" id="WP_219080190.1">
    <property type="nucleotide sequence ID" value="NZ_CP079216.1"/>
</dbReference>
<accession>A0ABX8SEM3</accession>
<dbReference type="Proteomes" id="UP000824504">
    <property type="component" value="Chromosome"/>
</dbReference>
<dbReference type="Pfam" id="PF03734">
    <property type="entry name" value="YkuD"/>
    <property type="match status" value="1"/>
</dbReference>
<gene>
    <name evidence="4" type="ORF">KDB89_08625</name>
</gene>
<dbReference type="InterPro" id="IPR050979">
    <property type="entry name" value="LD-transpeptidase"/>
</dbReference>
<keyword evidence="1" id="KW-0573">Peptidoglycan synthesis</keyword>
<evidence type="ECO:0000313" key="5">
    <source>
        <dbReference type="Proteomes" id="UP000824504"/>
    </source>
</evidence>
<feature type="compositionally biased region" description="Low complexity" evidence="2">
    <location>
        <begin position="53"/>
        <end position="94"/>
    </location>
</feature>
<comment type="pathway">
    <text evidence="1">Cell wall biogenesis; peptidoglycan biosynthesis.</text>
</comment>
<dbReference type="EMBL" id="CP079216">
    <property type="protein sequence ID" value="QXT61857.1"/>
    <property type="molecule type" value="Genomic_DNA"/>
</dbReference>
<keyword evidence="5" id="KW-1185">Reference proteome</keyword>
<feature type="active site" description="Proton donor/acceptor" evidence="1">
    <location>
        <position position="345"/>
    </location>
</feature>
<evidence type="ECO:0000256" key="1">
    <source>
        <dbReference type="PROSITE-ProRule" id="PRU01373"/>
    </source>
</evidence>
<name>A0ABX8SEM3_9ACTN</name>
<reference evidence="4 5" key="1">
    <citation type="submission" date="2021-07" db="EMBL/GenBank/DDBJ databases">
        <title>complete genome sequencing of Tessaracoccus sp.J1M15.</title>
        <authorList>
            <person name="Bae J.-W."/>
            <person name="Kim D.-y."/>
        </authorList>
    </citation>
    <scope>NUCLEOTIDE SEQUENCE [LARGE SCALE GENOMIC DNA]</scope>
    <source>
        <strain evidence="4 5">J1M15</strain>
    </source>
</reference>
<organism evidence="4 5">
    <name type="scientific">Tessaracoccus palaemonis</name>
    <dbReference type="NCBI Taxonomy" id="2829499"/>
    <lineage>
        <taxon>Bacteria</taxon>
        <taxon>Bacillati</taxon>
        <taxon>Actinomycetota</taxon>
        <taxon>Actinomycetes</taxon>
        <taxon>Propionibacteriales</taxon>
        <taxon>Propionibacteriaceae</taxon>
        <taxon>Tessaracoccus</taxon>
    </lineage>
</organism>
<keyword evidence="1" id="KW-0133">Cell shape</keyword>
<protein>
    <submittedName>
        <fullName evidence="4">L,D-transpeptidase family protein</fullName>
    </submittedName>
</protein>
<dbReference type="CDD" id="cd16913">
    <property type="entry name" value="YkuD_like"/>
    <property type="match status" value="1"/>
</dbReference>
<evidence type="ECO:0000313" key="4">
    <source>
        <dbReference type="EMBL" id="QXT61857.1"/>
    </source>
</evidence>
<evidence type="ECO:0000256" key="2">
    <source>
        <dbReference type="SAM" id="MobiDB-lite"/>
    </source>
</evidence>
<dbReference type="PROSITE" id="PS52029">
    <property type="entry name" value="LD_TPASE"/>
    <property type="match status" value="1"/>
</dbReference>
<keyword evidence="1" id="KW-0961">Cell wall biogenesis/degradation</keyword>